<dbReference type="Proteomes" id="UP000430692">
    <property type="component" value="Unassembled WGS sequence"/>
</dbReference>
<comment type="caution">
    <text evidence="1">The sequence shown here is derived from an EMBL/GenBank/DDBJ whole genome shotgun (WGS) entry which is preliminary data.</text>
</comment>
<protein>
    <submittedName>
        <fullName evidence="1">Uncharacterized protein</fullName>
    </submittedName>
</protein>
<accession>A0A6I4VVS8</accession>
<dbReference type="EMBL" id="WUUL01000001">
    <property type="protein sequence ID" value="MXQ52624.1"/>
    <property type="molecule type" value="Genomic_DNA"/>
</dbReference>
<keyword evidence="2" id="KW-1185">Reference proteome</keyword>
<dbReference type="AlphaFoldDB" id="A0A6I4VVS8"/>
<name>A0A6I4VVS8_9BACL</name>
<evidence type="ECO:0000313" key="1">
    <source>
        <dbReference type="EMBL" id="MXQ52624.1"/>
    </source>
</evidence>
<reference evidence="1 2" key="1">
    <citation type="submission" date="2019-12" db="EMBL/GenBank/DDBJ databases">
        <title>Whole-genome analyses of novel actinobacteria.</title>
        <authorList>
            <person name="Sahin N."/>
            <person name="Saygin H."/>
        </authorList>
    </citation>
    <scope>NUCLEOTIDE SEQUENCE [LARGE SCALE GENOMIC DNA]</scope>
    <source>
        <strain evidence="1 2">KC615</strain>
    </source>
</reference>
<sequence>MSCILIDYLQLIQETGNGREQRYLEVGEITRQHASRQLFSWSS</sequence>
<gene>
    <name evidence="1" type="ORF">GSM42_02425</name>
</gene>
<organism evidence="1 2">
    <name type="scientific">Shimazuella alba</name>
    <dbReference type="NCBI Taxonomy" id="2690964"/>
    <lineage>
        <taxon>Bacteria</taxon>
        <taxon>Bacillati</taxon>
        <taxon>Bacillota</taxon>
        <taxon>Bacilli</taxon>
        <taxon>Bacillales</taxon>
        <taxon>Thermoactinomycetaceae</taxon>
        <taxon>Shimazuella</taxon>
    </lineage>
</organism>
<proteinExistence type="predicted"/>
<evidence type="ECO:0000313" key="2">
    <source>
        <dbReference type="Proteomes" id="UP000430692"/>
    </source>
</evidence>